<evidence type="ECO:0000259" key="3">
    <source>
        <dbReference type="Pfam" id="PF20469"/>
    </source>
</evidence>
<reference evidence="5" key="1">
    <citation type="submission" date="2016-11" db="EMBL/GenBank/DDBJ databases">
        <authorList>
            <person name="Varghese N."/>
            <person name="Submissions S."/>
        </authorList>
    </citation>
    <scope>NUCLEOTIDE SEQUENCE [LARGE SCALE GENOMIC DNA]</scope>
    <source>
        <strain evidence="5">DSM 2635</strain>
    </source>
</reference>
<dbReference type="STRING" id="1121321.SAMN04488530_1143"/>
<dbReference type="InterPro" id="IPR027417">
    <property type="entry name" value="P-loop_NTPase"/>
</dbReference>
<feature type="domain" description="OLD protein-like TOPRIM" evidence="3">
    <location>
        <begin position="372"/>
        <end position="435"/>
    </location>
</feature>
<keyword evidence="4" id="KW-0378">Hydrolase</keyword>
<dbReference type="SUPFAM" id="SSF52540">
    <property type="entry name" value="P-loop containing nucleoside triphosphate hydrolases"/>
    <property type="match status" value="1"/>
</dbReference>
<keyword evidence="5" id="KW-1185">Reference proteome</keyword>
<dbReference type="Pfam" id="PF13476">
    <property type="entry name" value="AAA_23"/>
    <property type="match status" value="1"/>
</dbReference>
<accession>A0A1M5PEB0</accession>
<dbReference type="GO" id="GO:0006302">
    <property type="term" value="P:double-strand break repair"/>
    <property type="evidence" value="ECO:0007669"/>
    <property type="project" value="InterPro"/>
</dbReference>
<dbReference type="EMBL" id="FQWX01000014">
    <property type="protein sequence ID" value="SHH00090.1"/>
    <property type="molecule type" value="Genomic_DNA"/>
</dbReference>
<dbReference type="PANTHER" id="PTHR43581">
    <property type="entry name" value="ATP/GTP PHOSPHATASE"/>
    <property type="match status" value="1"/>
</dbReference>
<dbReference type="Gene3D" id="3.40.50.300">
    <property type="entry name" value="P-loop containing nucleotide triphosphate hydrolases"/>
    <property type="match status" value="2"/>
</dbReference>
<evidence type="ECO:0000313" key="5">
    <source>
        <dbReference type="Proteomes" id="UP000243255"/>
    </source>
</evidence>
<dbReference type="InterPro" id="IPR038729">
    <property type="entry name" value="Rad50/SbcC_AAA"/>
</dbReference>
<dbReference type="GO" id="GO:0005524">
    <property type="term" value="F:ATP binding"/>
    <property type="evidence" value="ECO:0007669"/>
    <property type="project" value="InterPro"/>
</dbReference>
<proteinExistence type="predicted"/>
<organism evidence="4 5">
    <name type="scientific">Asaccharospora irregularis DSM 2635</name>
    <dbReference type="NCBI Taxonomy" id="1121321"/>
    <lineage>
        <taxon>Bacteria</taxon>
        <taxon>Bacillati</taxon>
        <taxon>Bacillota</taxon>
        <taxon>Clostridia</taxon>
        <taxon>Peptostreptococcales</taxon>
        <taxon>Peptostreptococcaceae</taxon>
        <taxon>Asaccharospora</taxon>
    </lineage>
</organism>
<keyword evidence="4" id="KW-0255">Endonuclease</keyword>
<evidence type="ECO:0000259" key="1">
    <source>
        <dbReference type="Pfam" id="PF13304"/>
    </source>
</evidence>
<feature type="domain" description="Rad50/SbcC-type AAA" evidence="2">
    <location>
        <begin position="4"/>
        <end position="151"/>
    </location>
</feature>
<name>A0A1M5PEB0_9FIRM</name>
<dbReference type="Proteomes" id="UP000243255">
    <property type="component" value="Unassembled WGS sequence"/>
</dbReference>
<dbReference type="OrthoDB" id="9784297at2"/>
<protein>
    <submittedName>
        <fullName evidence="4">Predicted ATP-dependent endonuclease of the OLD family, contains P-loop ATPase and TOPRIM domains</fullName>
    </submittedName>
</protein>
<dbReference type="InterPro" id="IPR051396">
    <property type="entry name" value="Bact_Antivir_Def_Nuclease"/>
</dbReference>
<dbReference type="InterPro" id="IPR034139">
    <property type="entry name" value="TOPRIM_OLD"/>
</dbReference>
<evidence type="ECO:0000259" key="2">
    <source>
        <dbReference type="Pfam" id="PF13476"/>
    </source>
</evidence>
<dbReference type="Pfam" id="PF20469">
    <property type="entry name" value="OLD-like_TOPRIM"/>
    <property type="match status" value="1"/>
</dbReference>
<dbReference type="PANTHER" id="PTHR43581:SF4">
    <property type="entry name" value="ATP_GTP PHOSPHATASE"/>
    <property type="match status" value="1"/>
</dbReference>
<dbReference type="Pfam" id="PF13304">
    <property type="entry name" value="AAA_21"/>
    <property type="match status" value="1"/>
</dbReference>
<dbReference type="RefSeq" id="WP_073125974.1">
    <property type="nucleotide sequence ID" value="NZ_BAABCH010000020.1"/>
</dbReference>
<dbReference type="GO" id="GO:0016887">
    <property type="term" value="F:ATP hydrolysis activity"/>
    <property type="evidence" value="ECO:0007669"/>
    <property type="project" value="InterPro"/>
</dbReference>
<evidence type="ECO:0000313" key="4">
    <source>
        <dbReference type="EMBL" id="SHH00090.1"/>
    </source>
</evidence>
<dbReference type="InterPro" id="IPR003959">
    <property type="entry name" value="ATPase_AAA_core"/>
</dbReference>
<sequence length="533" mass="61537">MITRIHIQNYRTFKNLNIEPQDGLNIIVGNNEAGKSTLLEAITLVLNGRLNGRWIGEELNPYWFNIDIVNDYFSAVSRGDSVAPPTILIEIYFGKNDEPQRLRGKNNYFHEDCPGIQLCIELDPEYRDYLKRYLESDHPPVLPTEYYQITWKGFDGTPLNRRPIELRTSIIDGRTIRSTRGIDVQTRQMLSDYIDENESVDLSVAYRQARHKLTEDILSKVNTRIKADTQTIHNRNLGLQMDQSSSSSWEYNIVPHIDTVPFSMAGQGQQVLMKIALALKSSEEKSNFIIIEEPENHLSHTSLTKIVKLIETLSCGRQTFIATHSSYVLNRLGLDRLILLHDGDEAKFEDLSTDTIDYFKKQSGYDTLRLVLARKLVIVEGPSDEMLFNRAYYDSTGNYPIDDEIDVITQGTRNRRALELCHVLNRSVAVLRDVDQQSPEYWKGKAIDYLEDGKREMFIGYREQGETLEPQIFYANQIREIELKEIVGCPEDKNLCEYMTTNKTESAWRIASSDKSIDYPQYFIDAIKFIRKL</sequence>
<feature type="domain" description="ATPase AAA-type core" evidence="1">
    <location>
        <begin position="234"/>
        <end position="330"/>
    </location>
</feature>
<dbReference type="AlphaFoldDB" id="A0A1M5PEB0"/>
<keyword evidence="4" id="KW-0540">Nuclease</keyword>
<dbReference type="GO" id="GO:0004519">
    <property type="term" value="F:endonuclease activity"/>
    <property type="evidence" value="ECO:0007669"/>
    <property type="project" value="UniProtKB-KW"/>
</dbReference>
<gene>
    <name evidence="4" type="ORF">SAMN04488530_1143</name>
</gene>